<protein>
    <recommendedName>
        <fullName evidence="4">Transmembrane protein</fullName>
    </recommendedName>
</protein>
<accession>A0A9N7MMN7</accession>
<evidence type="ECO:0000256" key="1">
    <source>
        <dbReference type="SAM" id="Phobius"/>
    </source>
</evidence>
<dbReference type="OrthoDB" id="1423823at2759"/>
<proteinExistence type="predicted"/>
<keyword evidence="1" id="KW-1133">Transmembrane helix</keyword>
<dbReference type="PANTHER" id="PTHR35165">
    <property type="entry name" value="OS08G0113900 PROTEIN"/>
    <property type="match status" value="1"/>
</dbReference>
<evidence type="ECO:0000313" key="3">
    <source>
        <dbReference type="Proteomes" id="UP001153555"/>
    </source>
</evidence>
<reference evidence="2" key="1">
    <citation type="submission" date="2019-12" db="EMBL/GenBank/DDBJ databases">
        <authorList>
            <person name="Scholes J."/>
        </authorList>
    </citation>
    <scope>NUCLEOTIDE SEQUENCE</scope>
</reference>
<dbReference type="AlphaFoldDB" id="A0A9N7MMN7"/>
<dbReference type="PANTHER" id="PTHR35165:SF1">
    <property type="entry name" value="OS04G0577375 PROTEIN"/>
    <property type="match status" value="1"/>
</dbReference>
<dbReference type="EMBL" id="CACSLK010003174">
    <property type="protein sequence ID" value="CAA0808856.1"/>
    <property type="molecule type" value="Genomic_DNA"/>
</dbReference>
<comment type="caution">
    <text evidence="2">The sequence shown here is derived from an EMBL/GenBank/DDBJ whole genome shotgun (WGS) entry which is preliminary data.</text>
</comment>
<sequence>MAQTHEDNVKEVFLSYTRSVFKRCGAGCWFVLFALSLLGGLMLAWWLLNYHSTNDEQWMVPFGLILFLSPLFVLMALFVSNFCDSQPENPFHGDPQR</sequence>
<keyword evidence="3" id="KW-1185">Reference proteome</keyword>
<evidence type="ECO:0008006" key="4">
    <source>
        <dbReference type="Google" id="ProtNLM"/>
    </source>
</evidence>
<feature type="transmembrane region" description="Helical" evidence="1">
    <location>
        <begin position="60"/>
        <end position="79"/>
    </location>
</feature>
<dbReference type="Pfam" id="PF16594">
    <property type="entry name" value="ATP-synt_Z"/>
    <property type="match status" value="1"/>
</dbReference>
<organism evidence="2 3">
    <name type="scientific">Striga hermonthica</name>
    <name type="common">Purple witchweed</name>
    <name type="synonym">Buchnera hermonthica</name>
    <dbReference type="NCBI Taxonomy" id="68872"/>
    <lineage>
        <taxon>Eukaryota</taxon>
        <taxon>Viridiplantae</taxon>
        <taxon>Streptophyta</taxon>
        <taxon>Embryophyta</taxon>
        <taxon>Tracheophyta</taxon>
        <taxon>Spermatophyta</taxon>
        <taxon>Magnoliopsida</taxon>
        <taxon>eudicotyledons</taxon>
        <taxon>Gunneridae</taxon>
        <taxon>Pentapetalae</taxon>
        <taxon>asterids</taxon>
        <taxon>lamiids</taxon>
        <taxon>Lamiales</taxon>
        <taxon>Orobanchaceae</taxon>
        <taxon>Buchnereae</taxon>
        <taxon>Striga</taxon>
    </lineage>
</organism>
<gene>
    <name evidence="2" type="ORF">SHERM_11079</name>
</gene>
<evidence type="ECO:0000313" key="2">
    <source>
        <dbReference type="EMBL" id="CAA0808856.1"/>
    </source>
</evidence>
<dbReference type="InterPro" id="IPR032238">
    <property type="entry name" value="ATP-synth_Z"/>
</dbReference>
<dbReference type="Proteomes" id="UP001153555">
    <property type="component" value="Unassembled WGS sequence"/>
</dbReference>
<keyword evidence="1" id="KW-0472">Membrane</keyword>
<feature type="transmembrane region" description="Helical" evidence="1">
    <location>
        <begin position="26"/>
        <end position="48"/>
    </location>
</feature>
<name>A0A9N7MMN7_STRHE</name>
<keyword evidence="1" id="KW-0812">Transmembrane</keyword>